<dbReference type="EMBL" id="CP041616">
    <property type="protein sequence ID" value="QDO87279.1"/>
    <property type="molecule type" value="Genomic_DNA"/>
</dbReference>
<dbReference type="AlphaFoldDB" id="A0A516G6Y2"/>
<sequence>MTLQDPEIITHAAQATAVVRGSVGADEIAAFYDSAYSAVVQALGRQGVAPAGAALGYYLSIPTERFELEAGFPTAAPIADDGDVLASELPGGEVAHAVHAGGFESLGDSWGALMQWVGEQGRTADGRMWEVYVTEPSPETDPATLRTELYLLLTG</sequence>
<reference evidence="2 3" key="1">
    <citation type="submission" date="2019-07" db="EMBL/GenBank/DDBJ databases">
        <title>complete genome sequencing of Ornithinimicrobium sp. H23M54.</title>
        <authorList>
            <person name="Bae J.-W."/>
            <person name="Lee S.-Y."/>
        </authorList>
    </citation>
    <scope>NUCLEOTIDE SEQUENCE [LARGE SCALE GENOMIC DNA]</scope>
    <source>
        <strain evidence="2 3">H23M54</strain>
    </source>
</reference>
<dbReference type="SUPFAM" id="SSF55136">
    <property type="entry name" value="Probable bacterial effector-binding domain"/>
    <property type="match status" value="1"/>
</dbReference>
<dbReference type="Proteomes" id="UP000315395">
    <property type="component" value="Chromosome"/>
</dbReference>
<dbReference type="RefSeq" id="WP_143781937.1">
    <property type="nucleotide sequence ID" value="NZ_CP041616.1"/>
</dbReference>
<dbReference type="OrthoDB" id="795001at2"/>
<feature type="domain" description="AraC effector-binding" evidence="1">
    <location>
        <begin position="4"/>
        <end position="154"/>
    </location>
</feature>
<dbReference type="InterPro" id="IPR010499">
    <property type="entry name" value="AraC_E-bd"/>
</dbReference>
<dbReference type="Pfam" id="PF06445">
    <property type="entry name" value="GyrI-like"/>
    <property type="match status" value="1"/>
</dbReference>
<evidence type="ECO:0000313" key="3">
    <source>
        <dbReference type="Proteomes" id="UP000315395"/>
    </source>
</evidence>
<dbReference type="Gene3D" id="3.20.80.10">
    <property type="entry name" value="Regulatory factor, effector binding domain"/>
    <property type="match status" value="1"/>
</dbReference>
<dbReference type="InterPro" id="IPR011256">
    <property type="entry name" value="Reg_factor_effector_dom_sf"/>
</dbReference>
<organism evidence="2 3">
    <name type="scientific">Ornithinimicrobium ciconiae</name>
    <dbReference type="NCBI Taxonomy" id="2594265"/>
    <lineage>
        <taxon>Bacteria</taxon>
        <taxon>Bacillati</taxon>
        <taxon>Actinomycetota</taxon>
        <taxon>Actinomycetes</taxon>
        <taxon>Micrococcales</taxon>
        <taxon>Ornithinimicrobiaceae</taxon>
        <taxon>Ornithinimicrobium</taxon>
    </lineage>
</organism>
<dbReference type="KEGG" id="orz:FNH13_02145"/>
<keyword evidence="3" id="KW-1185">Reference proteome</keyword>
<dbReference type="InterPro" id="IPR029442">
    <property type="entry name" value="GyrI-like"/>
</dbReference>
<protein>
    <submittedName>
        <fullName evidence="2">GyrI-like domain-containing protein</fullName>
    </submittedName>
</protein>
<name>A0A516G6Y2_9MICO</name>
<dbReference type="SMART" id="SM00871">
    <property type="entry name" value="AraC_E_bind"/>
    <property type="match status" value="1"/>
</dbReference>
<accession>A0A516G6Y2</accession>
<evidence type="ECO:0000259" key="1">
    <source>
        <dbReference type="SMART" id="SM00871"/>
    </source>
</evidence>
<proteinExistence type="predicted"/>
<gene>
    <name evidence="2" type="ORF">FNH13_02145</name>
</gene>
<evidence type="ECO:0000313" key="2">
    <source>
        <dbReference type="EMBL" id="QDO87279.1"/>
    </source>
</evidence>